<sequence>MRSLLLTGGSGFVGRNILPLLSQHYDVTTLGRGDHHAVTCNLACDIPAFDRRFDVVVHAAGKAHVVPVNETEAQAFYDVNVNGTVNLCKGLEKTGVPQRFIFISSCAVYGCTQGEHIDETWPLNGSSPYALSKIRAEAYLQEWCSRHQVVLSVLRPSLIAGPCPPGNLDSMIRGLKKGLYLRIAGGRARKSVLMVQDIARLILLLEKTDEAGIYNVCDDEHPSFRELEGLICEQLGKGAPLNIPYWLAKCLALVGDCMGKHAPVNSRKLEKITCSLTFCNDRAKGVLGWTPLSVMENFRIYE</sequence>
<dbReference type="PANTHER" id="PTHR43000">
    <property type="entry name" value="DTDP-D-GLUCOSE 4,6-DEHYDRATASE-RELATED"/>
    <property type="match status" value="1"/>
</dbReference>
<organism evidence="3 4">
    <name type="scientific">Xylanibacter ruminicola</name>
    <name type="common">Prevotella ruminicola</name>
    <dbReference type="NCBI Taxonomy" id="839"/>
    <lineage>
        <taxon>Bacteria</taxon>
        <taxon>Pseudomonadati</taxon>
        <taxon>Bacteroidota</taxon>
        <taxon>Bacteroidia</taxon>
        <taxon>Bacteroidales</taxon>
        <taxon>Prevotellaceae</taxon>
        <taxon>Xylanibacter</taxon>
    </lineage>
</organism>
<dbReference type="Pfam" id="PF01370">
    <property type="entry name" value="Epimerase"/>
    <property type="match status" value="1"/>
</dbReference>
<dbReference type="InterPro" id="IPR036291">
    <property type="entry name" value="NAD(P)-bd_dom_sf"/>
</dbReference>
<feature type="domain" description="NAD-dependent epimerase/dehydratase" evidence="2">
    <location>
        <begin position="5"/>
        <end position="217"/>
    </location>
</feature>
<evidence type="ECO:0000313" key="4">
    <source>
        <dbReference type="Proteomes" id="UP000236735"/>
    </source>
</evidence>
<dbReference type="SUPFAM" id="SSF51735">
    <property type="entry name" value="NAD(P)-binding Rossmann-fold domains"/>
    <property type="match status" value="1"/>
</dbReference>
<dbReference type="Gene3D" id="3.40.50.720">
    <property type="entry name" value="NAD(P)-binding Rossmann-like Domain"/>
    <property type="match status" value="1"/>
</dbReference>
<dbReference type="EMBL" id="FNUV01000004">
    <property type="protein sequence ID" value="SEF83618.1"/>
    <property type="molecule type" value="Genomic_DNA"/>
</dbReference>
<evidence type="ECO:0000313" key="3">
    <source>
        <dbReference type="EMBL" id="SEF83618.1"/>
    </source>
</evidence>
<reference evidence="3 4" key="1">
    <citation type="submission" date="2016-10" db="EMBL/GenBank/DDBJ databases">
        <authorList>
            <person name="de Groot N.N."/>
        </authorList>
    </citation>
    <scope>NUCLEOTIDE SEQUENCE [LARGE SCALE GENOMIC DNA]</scope>
    <source>
        <strain evidence="3 4">AR32</strain>
    </source>
</reference>
<dbReference type="AlphaFoldDB" id="A0A1H5V9Y5"/>
<evidence type="ECO:0000256" key="1">
    <source>
        <dbReference type="ARBA" id="ARBA00007637"/>
    </source>
</evidence>
<dbReference type="RefSeq" id="WP_103915739.1">
    <property type="nucleotide sequence ID" value="NZ_FNUV01000004.1"/>
</dbReference>
<dbReference type="Proteomes" id="UP000236735">
    <property type="component" value="Unassembled WGS sequence"/>
</dbReference>
<gene>
    <name evidence="3" type="ORF">SAMN05216354_1810</name>
</gene>
<protein>
    <submittedName>
        <fullName evidence="3">Nucleoside-diphosphate-sugar epimerase</fullName>
    </submittedName>
</protein>
<dbReference type="InterPro" id="IPR001509">
    <property type="entry name" value="Epimerase_deHydtase"/>
</dbReference>
<accession>A0A1H5V9Y5</accession>
<name>A0A1H5V9Y5_XYLRU</name>
<comment type="similarity">
    <text evidence="1">Belongs to the NAD(P)-dependent epimerase/dehydratase family.</text>
</comment>
<evidence type="ECO:0000259" key="2">
    <source>
        <dbReference type="Pfam" id="PF01370"/>
    </source>
</evidence>
<proteinExistence type="inferred from homology"/>